<evidence type="ECO:0000259" key="3">
    <source>
        <dbReference type="PROSITE" id="PS50848"/>
    </source>
</evidence>
<feature type="compositionally biased region" description="Polar residues" evidence="1">
    <location>
        <begin position="608"/>
        <end position="617"/>
    </location>
</feature>
<dbReference type="AlphaFoldDB" id="A0A0L0G1I0"/>
<dbReference type="PANTHER" id="PTHR12136">
    <property type="entry name" value="ENHANCED DISEASE RESISTANCE-RELATED"/>
    <property type="match status" value="1"/>
</dbReference>
<proteinExistence type="predicted"/>
<dbReference type="Pfam" id="PF01852">
    <property type="entry name" value="START"/>
    <property type="match status" value="1"/>
</dbReference>
<dbReference type="Proteomes" id="UP000054560">
    <property type="component" value="Unassembled WGS sequence"/>
</dbReference>
<keyword evidence="5" id="KW-1185">Reference proteome</keyword>
<dbReference type="PROSITE" id="PS50848">
    <property type="entry name" value="START"/>
    <property type="match status" value="1"/>
</dbReference>
<dbReference type="eggNOG" id="ENOG502QS0N">
    <property type="taxonomic scope" value="Eukaryota"/>
</dbReference>
<name>A0A0L0G1I0_9EUKA</name>
<feature type="compositionally biased region" description="Basic and acidic residues" evidence="1">
    <location>
        <begin position="597"/>
        <end position="607"/>
    </location>
</feature>
<evidence type="ECO:0000256" key="1">
    <source>
        <dbReference type="SAM" id="MobiDB-lite"/>
    </source>
</evidence>
<dbReference type="RefSeq" id="XP_014156847.1">
    <property type="nucleotide sequence ID" value="XM_014301372.1"/>
</dbReference>
<dbReference type="GeneID" id="25905271"/>
<dbReference type="InterPro" id="IPR023393">
    <property type="entry name" value="START-like_dom_sf"/>
</dbReference>
<dbReference type="Gene3D" id="3.30.530.20">
    <property type="match status" value="1"/>
</dbReference>
<keyword evidence="2" id="KW-0812">Transmembrane</keyword>
<keyword evidence="2" id="KW-1133">Transmembrane helix</keyword>
<dbReference type="EMBL" id="KQ241877">
    <property type="protein sequence ID" value="KNC82945.1"/>
    <property type="molecule type" value="Genomic_DNA"/>
</dbReference>
<feature type="domain" description="START" evidence="3">
    <location>
        <begin position="186"/>
        <end position="313"/>
    </location>
</feature>
<feature type="non-terminal residue" evidence="4">
    <location>
        <position position="1"/>
    </location>
</feature>
<evidence type="ECO:0000256" key="2">
    <source>
        <dbReference type="SAM" id="Phobius"/>
    </source>
</evidence>
<dbReference type="PANTHER" id="PTHR12136:SF41">
    <property type="entry name" value="PLECKSTRIN HOMOLOGY (PH) AND LIPID-BINDING START DOMAINS-CONTAINING PROTEIN"/>
    <property type="match status" value="1"/>
</dbReference>
<organism evidence="4 5">
    <name type="scientific">Sphaeroforma arctica JP610</name>
    <dbReference type="NCBI Taxonomy" id="667725"/>
    <lineage>
        <taxon>Eukaryota</taxon>
        <taxon>Ichthyosporea</taxon>
        <taxon>Ichthyophonida</taxon>
        <taxon>Sphaeroforma</taxon>
    </lineage>
</organism>
<gene>
    <name evidence="4" type="ORF">SARC_04767</name>
</gene>
<accession>A0A0L0G1I0</accession>
<reference evidence="4 5" key="1">
    <citation type="submission" date="2011-02" db="EMBL/GenBank/DDBJ databases">
        <title>The Genome Sequence of Sphaeroforma arctica JP610.</title>
        <authorList>
            <consortium name="The Broad Institute Genome Sequencing Platform"/>
            <person name="Russ C."/>
            <person name="Cuomo C."/>
            <person name="Young S.K."/>
            <person name="Zeng Q."/>
            <person name="Gargeya S."/>
            <person name="Alvarado L."/>
            <person name="Berlin A."/>
            <person name="Chapman S.B."/>
            <person name="Chen Z."/>
            <person name="Freedman E."/>
            <person name="Gellesch M."/>
            <person name="Goldberg J."/>
            <person name="Griggs A."/>
            <person name="Gujja S."/>
            <person name="Heilman E."/>
            <person name="Heiman D."/>
            <person name="Howarth C."/>
            <person name="Mehta T."/>
            <person name="Neiman D."/>
            <person name="Pearson M."/>
            <person name="Roberts A."/>
            <person name="Saif S."/>
            <person name="Shea T."/>
            <person name="Shenoy N."/>
            <person name="Sisk P."/>
            <person name="Stolte C."/>
            <person name="Sykes S."/>
            <person name="White J."/>
            <person name="Yandava C."/>
            <person name="Burger G."/>
            <person name="Gray M.W."/>
            <person name="Holland P.W.H."/>
            <person name="King N."/>
            <person name="Lang F.B.F."/>
            <person name="Roger A.J."/>
            <person name="Ruiz-Trillo I."/>
            <person name="Haas B."/>
            <person name="Nusbaum C."/>
            <person name="Birren B."/>
        </authorList>
    </citation>
    <scope>NUCLEOTIDE SEQUENCE [LARGE SCALE GENOMIC DNA]</scope>
    <source>
        <strain evidence="4 5">JP610</strain>
    </source>
</reference>
<evidence type="ECO:0000313" key="4">
    <source>
        <dbReference type="EMBL" id="KNC82945.1"/>
    </source>
</evidence>
<feature type="region of interest" description="Disordered" evidence="1">
    <location>
        <begin position="1"/>
        <end position="28"/>
    </location>
</feature>
<feature type="compositionally biased region" description="Basic and acidic residues" evidence="1">
    <location>
        <begin position="11"/>
        <end position="20"/>
    </location>
</feature>
<feature type="compositionally biased region" description="Low complexity" evidence="1">
    <location>
        <begin position="650"/>
        <end position="660"/>
    </location>
</feature>
<dbReference type="InterPro" id="IPR009769">
    <property type="entry name" value="EDR2_C"/>
</dbReference>
<dbReference type="GO" id="GO:0008289">
    <property type="term" value="F:lipid binding"/>
    <property type="evidence" value="ECO:0007669"/>
    <property type="project" value="InterPro"/>
</dbReference>
<dbReference type="SUPFAM" id="SSF55961">
    <property type="entry name" value="Bet v1-like"/>
    <property type="match status" value="1"/>
</dbReference>
<feature type="transmembrane region" description="Helical" evidence="2">
    <location>
        <begin position="99"/>
        <end position="117"/>
    </location>
</feature>
<dbReference type="InterPro" id="IPR045096">
    <property type="entry name" value="EDR2-like"/>
</dbReference>
<sequence>NITEAVQNCAHAKEKKKDSVPQKAEGLQHTPAQIQSLLEANKLSEKPNNSYTGQGALTPGYVQESSPWVFQGTPDGIPLYRQHNGEHSMNVKVAREHNNLVVMISAVAFATLTGLLLLGASVFLSVFASLAATSLVIYLRVSRLETKDGTVPNYMTHQAMMAGTERVVSTLIDGNVFGFQTGGCEIEKINEYASVMRYDLLPVWCGLGYSEPRDIVVMRYWRKEEDGSFVILFQSTTSAKAPPRPEFIRASVPVSAVVVYPVKPELRSQKNPRCMVTMIIGYDPGSWGSIMVNYFHSTRYVLPLMKALRRLKDSVQAPDFIDPSITIEPQASTDSTAEIVPNIGVDNKGLVVGVKKYPTSCQPHTWAEPDGSQFSVRGPHYLKDKVKMTADTSVFHLVGVDLFSFEDPAERINLSSRSDSLVRKVEKEALENGTKVPFTFIVNMIIPCTDNIAFVCYYQPTHANWREENSEFKDLFSDFVDGDDAFRNSRFKLIPKIVDGSYLLRKVLGAKPAIIGNKGLTNPYFRGENWFEVDIDVNSDSHARNITGMVVGATKSLVVDIAFIIEAQAEEELPERVLGTVRLNHLDTTKSLRVPKGRGDVLPDDKNSPGSVTSGGLSLNGGARPSDTMSLHSANDGGKGSQQTPKGSTPSSAIAAPSPIGEHVKGKHQRTASATSLRNIMGKRAGRKSPEPLSPMFGHQGASLGAGGLAGAREESLTVPSQ</sequence>
<keyword evidence="2" id="KW-0472">Membrane</keyword>
<evidence type="ECO:0000313" key="5">
    <source>
        <dbReference type="Proteomes" id="UP000054560"/>
    </source>
</evidence>
<feature type="region of interest" description="Disordered" evidence="1">
    <location>
        <begin position="593"/>
        <end position="722"/>
    </location>
</feature>
<dbReference type="Pfam" id="PF07059">
    <property type="entry name" value="EDR2_C"/>
    <property type="match status" value="1"/>
</dbReference>
<dbReference type="InterPro" id="IPR002913">
    <property type="entry name" value="START_lipid-bd_dom"/>
</dbReference>
<dbReference type="OrthoDB" id="9970435at2759"/>
<protein>
    <recommendedName>
        <fullName evidence="3">START domain-containing protein</fullName>
    </recommendedName>
</protein>